<evidence type="ECO:0000256" key="1">
    <source>
        <dbReference type="SAM" id="Phobius"/>
    </source>
</evidence>
<dbReference type="Pfam" id="PF13968">
    <property type="entry name" value="DUF4220"/>
    <property type="match status" value="1"/>
</dbReference>
<accession>A0A0A9BT95</accession>
<feature type="transmembrane region" description="Helical" evidence="1">
    <location>
        <begin position="156"/>
        <end position="177"/>
    </location>
</feature>
<proteinExistence type="predicted"/>
<dbReference type="EMBL" id="GBRH01230636">
    <property type="protein sequence ID" value="JAD67259.1"/>
    <property type="molecule type" value="Transcribed_RNA"/>
</dbReference>
<organism evidence="3">
    <name type="scientific">Arundo donax</name>
    <name type="common">Giant reed</name>
    <name type="synonym">Donax arundinaceus</name>
    <dbReference type="NCBI Taxonomy" id="35708"/>
    <lineage>
        <taxon>Eukaryota</taxon>
        <taxon>Viridiplantae</taxon>
        <taxon>Streptophyta</taxon>
        <taxon>Embryophyta</taxon>
        <taxon>Tracheophyta</taxon>
        <taxon>Spermatophyta</taxon>
        <taxon>Magnoliopsida</taxon>
        <taxon>Liliopsida</taxon>
        <taxon>Poales</taxon>
        <taxon>Poaceae</taxon>
        <taxon>PACMAD clade</taxon>
        <taxon>Arundinoideae</taxon>
        <taxon>Arundineae</taxon>
        <taxon>Arundo</taxon>
    </lineage>
</organism>
<reference evidence="3" key="2">
    <citation type="journal article" date="2015" name="Data Brief">
        <title>Shoot transcriptome of the giant reed, Arundo donax.</title>
        <authorList>
            <person name="Barrero R.A."/>
            <person name="Guerrero F.D."/>
            <person name="Moolhuijzen P."/>
            <person name="Goolsby J.A."/>
            <person name="Tidwell J."/>
            <person name="Bellgard S.E."/>
            <person name="Bellgard M.I."/>
        </authorList>
    </citation>
    <scope>NUCLEOTIDE SEQUENCE</scope>
    <source>
        <tissue evidence="3">Shoot tissue taken approximately 20 cm above the soil surface</tissue>
    </source>
</reference>
<keyword evidence="1" id="KW-0812">Transmembrane</keyword>
<sequence>MFLVGVLKIGERVWALSSASLEGITKFLDNVTIEQKSGTYSAPTQLVQEDGLDVEFVLQGAHDLFYICMGQFVDDKIWPSEFQKDALKLFHEKGNTYELIEMQLSLMYDILYTKAVVIHTHQGCCIRAVSLVSTVTTFFLFQFSTVKDGYNRVDVVVTHILLVGASLLEIASVLRAMGLTWTCAMLKARGWDRLHRLLVSLRRRVIAAQTKR</sequence>
<feature type="domain" description="DUF4220" evidence="2">
    <location>
        <begin position="1"/>
        <end position="204"/>
    </location>
</feature>
<dbReference type="PANTHER" id="PTHR31325">
    <property type="entry name" value="OS01G0798800 PROTEIN-RELATED"/>
    <property type="match status" value="1"/>
</dbReference>
<evidence type="ECO:0000259" key="2">
    <source>
        <dbReference type="Pfam" id="PF13968"/>
    </source>
</evidence>
<evidence type="ECO:0000313" key="3">
    <source>
        <dbReference type="EMBL" id="JAD67259.1"/>
    </source>
</evidence>
<keyword evidence="1" id="KW-1133">Transmembrane helix</keyword>
<dbReference type="AlphaFoldDB" id="A0A0A9BT95"/>
<name>A0A0A9BT95_ARUDO</name>
<keyword evidence="1" id="KW-0472">Membrane</keyword>
<feature type="transmembrane region" description="Helical" evidence="1">
    <location>
        <begin position="124"/>
        <end position="144"/>
    </location>
</feature>
<reference evidence="3" key="1">
    <citation type="submission" date="2014-09" db="EMBL/GenBank/DDBJ databases">
        <authorList>
            <person name="Magalhaes I.L.F."/>
            <person name="Oliveira U."/>
            <person name="Santos F.R."/>
            <person name="Vidigal T.H.D.A."/>
            <person name="Brescovit A.D."/>
            <person name="Santos A.J."/>
        </authorList>
    </citation>
    <scope>NUCLEOTIDE SEQUENCE</scope>
    <source>
        <tissue evidence="3">Shoot tissue taken approximately 20 cm above the soil surface</tissue>
    </source>
</reference>
<dbReference type="InterPro" id="IPR025315">
    <property type="entry name" value="DUF4220"/>
</dbReference>
<protein>
    <recommendedName>
        <fullName evidence="2">DUF4220 domain-containing protein</fullName>
    </recommendedName>
</protein>